<feature type="transmembrane region" description="Helical" evidence="1">
    <location>
        <begin position="118"/>
        <end position="139"/>
    </location>
</feature>
<feature type="transmembrane region" description="Helical" evidence="1">
    <location>
        <begin position="218"/>
        <end position="241"/>
    </location>
</feature>
<accession>A0A5C6VK62</accession>
<dbReference type="RefSeq" id="WP_147012759.1">
    <property type="nucleotide sequence ID" value="NZ_VORB01000001.1"/>
</dbReference>
<feature type="transmembrane region" description="Helical" evidence="1">
    <location>
        <begin position="7"/>
        <end position="27"/>
    </location>
</feature>
<evidence type="ECO:0000313" key="2">
    <source>
        <dbReference type="EMBL" id="TXC85379.1"/>
    </source>
</evidence>
<organism evidence="2 3">
    <name type="scientific">Luteibaculum oceani</name>
    <dbReference type="NCBI Taxonomy" id="1294296"/>
    <lineage>
        <taxon>Bacteria</taxon>
        <taxon>Pseudomonadati</taxon>
        <taxon>Bacteroidota</taxon>
        <taxon>Flavobacteriia</taxon>
        <taxon>Flavobacteriales</taxon>
        <taxon>Luteibaculaceae</taxon>
        <taxon>Luteibaculum</taxon>
    </lineage>
</organism>
<feature type="transmembrane region" description="Helical" evidence="1">
    <location>
        <begin position="261"/>
        <end position="279"/>
    </location>
</feature>
<keyword evidence="1" id="KW-0812">Transmembrane</keyword>
<proteinExistence type="predicted"/>
<keyword evidence="1" id="KW-1133">Transmembrane helix</keyword>
<keyword evidence="1" id="KW-0472">Membrane</keyword>
<dbReference type="AlphaFoldDB" id="A0A5C6VK62"/>
<name>A0A5C6VK62_9FLAO</name>
<reference evidence="2 3" key="1">
    <citation type="submission" date="2019-08" db="EMBL/GenBank/DDBJ databases">
        <title>Genome of Luteibaculum oceani JCM 18817.</title>
        <authorList>
            <person name="Bowman J.P."/>
        </authorList>
    </citation>
    <scope>NUCLEOTIDE SEQUENCE [LARGE SCALE GENOMIC DNA]</scope>
    <source>
        <strain evidence="2 3">JCM 18817</strain>
    </source>
</reference>
<dbReference type="EMBL" id="VORB01000001">
    <property type="protein sequence ID" value="TXC85379.1"/>
    <property type="molecule type" value="Genomic_DNA"/>
</dbReference>
<feature type="transmembrane region" description="Helical" evidence="1">
    <location>
        <begin position="65"/>
        <end position="86"/>
    </location>
</feature>
<keyword evidence="3" id="KW-1185">Reference proteome</keyword>
<feature type="transmembrane region" description="Helical" evidence="1">
    <location>
        <begin position="191"/>
        <end position="211"/>
    </location>
</feature>
<dbReference type="Proteomes" id="UP000321168">
    <property type="component" value="Unassembled WGS sequence"/>
</dbReference>
<gene>
    <name evidence="2" type="ORF">FRX97_01775</name>
</gene>
<comment type="caution">
    <text evidence="2">The sequence shown here is derived from an EMBL/GenBank/DDBJ whole genome shotgun (WGS) entry which is preliminary data.</text>
</comment>
<protein>
    <submittedName>
        <fullName evidence="2">Uncharacterized protein</fullName>
    </submittedName>
</protein>
<dbReference type="OrthoDB" id="839794at2"/>
<sequence>MKNWVIWILRLAVGLEFFGRAWQFLFLSTPIREFFWNYRLFGWFVESYTELTWSQYLVHPKTETYLNLLQFIIGLCFLVASASAFLGKKPKTLLPLLIGVMWLIPISWTQYFGVAYNWIMWLEYAGQVFTPLILFWVLVLNPKSSAVLTTACVIAGITFVCHGVYASGIRPIPEKFIGLTVGSLGVGRQNALVFLKIAGILDFICVLALFWKTSRKWGLIYMCFWGFVTAFARVIAHFYAFDLWNSLSQWSYEFFIRSPHFLLPIAILLTEQPIFLKSFRMRQRFGSPAF</sequence>
<evidence type="ECO:0000256" key="1">
    <source>
        <dbReference type="SAM" id="Phobius"/>
    </source>
</evidence>
<evidence type="ECO:0000313" key="3">
    <source>
        <dbReference type="Proteomes" id="UP000321168"/>
    </source>
</evidence>
<feature type="transmembrane region" description="Helical" evidence="1">
    <location>
        <begin position="146"/>
        <end position="165"/>
    </location>
</feature>
<feature type="transmembrane region" description="Helical" evidence="1">
    <location>
        <begin position="93"/>
        <end position="112"/>
    </location>
</feature>